<evidence type="ECO:0000256" key="5">
    <source>
        <dbReference type="ARBA" id="ARBA00022989"/>
    </source>
</evidence>
<keyword evidence="3" id="KW-1003">Cell membrane</keyword>
<dbReference type="PROSITE" id="PS50850">
    <property type="entry name" value="MFS"/>
    <property type="match status" value="1"/>
</dbReference>
<dbReference type="CDD" id="cd17503">
    <property type="entry name" value="MFS_LmrB_MDR_like"/>
    <property type="match status" value="1"/>
</dbReference>
<feature type="transmembrane region" description="Helical" evidence="7">
    <location>
        <begin position="173"/>
        <end position="195"/>
    </location>
</feature>
<gene>
    <name evidence="9" type="ORF">LVJ82_01200</name>
</gene>
<dbReference type="Gene3D" id="1.20.1250.20">
    <property type="entry name" value="MFS general substrate transporter like domains"/>
    <property type="match status" value="1"/>
</dbReference>
<feature type="transmembrane region" description="Helical" evidence="7">
    <location>
        <begin position="207"/>
        <end position="227"/>
    </location>
</feature>
<dbReference type="NCBIfam" id="TIGR00711">
    <property type="entry name" value="efflux_EmrB"/>
    <property type="match status" value="1"/>
</dbReference>
<keyword evidence="4 7" id="KW-0812">Transmembrane</keyword>
<keyword evidence="2" id="KW-0813">Transport</keyword>
<feature type="transmembrane region" description="Helical" evidence="7">
    <location>
        <begin position="20"/>
        <end position="41"/>
    </location>
</feature>
<evidence type="ECO:0000256" key="7">
    <source>
        <dbReference type="SAM" id="Phobius"/>
    </source>
</evidence>
<evidence type="ECO:0000259" key="8">
    <source>
        <dbReference type="PROSITE" id="PS50850"/>
    </source>
</evidence>
<evidence type="ECO:0000313" key="9">
    <source>
        <dbReference type="EMBL" id="UOO89632.1"/>
    </source>
</evidence>
<feature type="transmembrane region" description="Helical" evidence="7">
    <location>
        <begin position="410"/>
        <end position="427"/>
    </location>
</feature>
<evidence type="ECO:0000256" key="1">
    <source>
        <dbReference type="ARBA" id="ARBA00004651"/>
    </source>
</evidence>
<dbReference type="InterPro" id="IPR004638">
    <property type="entry name" value="EmrB-like"/>
</dbReference>
<dbReference type="RefSeq" id="WP_058305523.1">
    <property type="nucleotide sequence ID" value="NZ_CABKVG010000007.1"/>
</dbReference>
<dbReference type="PANTHER" id="PTHR42718">
    <property type="entry name" value="MAJOR FACILITATOR SUPERFAMILY MULTIDRUG TRANSPORTER MFSC"/>
    <property type="match status" value="1"/>
</dbReference>
<feature type="transmembrane region" description="Helical" evidence="7">
    <location>
        <begin position="309"/>
        <end position="327"/>
    </location>
</feature>
<proteinExistence type="predicted"/>
<feature type="domain" description="Major facilitator superfamily (MFS) profile" evidence="8">
    <location>
        <begin position="21"/>
        <end position="467"/>
    </location>
</feature>
<organism evidence="9 10">
    <name type="scientific">Vitreoscilla massiliensis</name>
    <dbReference type="NCBI Taxonomy" id="1689272"/>
    <lineage>
        <taxon>Bacteria</taxon>
        <taxon>Pseudomonadati</taxon>
        <taxon>Pseudomonadota</taxon>
        <taxon>Betaproteobacteria</taxon>
        <taxon>Neisseriales</taxon>
        <taxon>Neisseriaceae</taxon>
        <taxon>Vitreoscilla</taxon>
    </lineage>
</organism>
<keyword evidence="6 7" id="KW-0472">Membrane</keyword>
<dbReference type="Proteomes" id="UP000832011">
    <property type="component" value="Chromosome"/>
</dbReference>
<feature type="transmembrane region" description="Helical" evidence="7">
    <location>
        <begin position="339"/>
        <end position="358"/>
    </location>
</feature>
<dbReference type="EMBL" id="CP091511">
    <property type="protein sequence ID" value="UOO89632.1"/>
    <property type="molecule type" value="Genomic_DNA"/>
</dbReference>
<evidence type="ECO:0000256" key="4">
    <source>
        <dbReference type="ARBA" id="ARBA00022692"/>
    </source>
</evidence>
<feature type="transmembrane region" description="Helical" evidence="7">
    <location>
        <begin position="112"/>
        <end position="133"/>
    </location>
</feature>
<feature type="transmembrane region" description="Helical" evidence="7">
    <location>
        <begin position="87"/>
        <end position="106"/>
    </location>
</feature>
<feature type="transmembrane region" description="Helical" evidence="7">
    <location>
        <begin position="275"/>
        <end position="297"/>
    </location>
</feature>
<feature type="transmembrane region" description="Helical" evidence="7">
    <location>
        <begin position="364"/>
        <end position="389"/>
    </location>
</feature>
<accession>A0ABY4E1G9</accession>
<dbReference type="Pfam" id="PF07690">
    <property type="entry name" value="MFS_1"/>
    <property type="match status" value="2"/>
</dbReference>
<dbReference type="PRINTS" id="PR01036">
    <property type="entry name" value="TCRTETB"/>
</dbReference>
<dbReference type="InterPro" id="IPR011701">
    <property type="entry name" value="MFS"/>
</dbReference>
<dbReference type="SUPFAM" id="SSF103473">
    <property type="entry name" value="MFS general substrate transporter"/>
    <property type="match status" value="1"/>
</dbReference>
<name>A0ABY4E1G9_9NEIS</name>
<sequence>MNAQLPAPLPKQLPQNFRRYLPFLLAMAIFMQMLDTTVLNTALPAMAADLNVSPLNMQSVIVSYALTLALLIPISGYLSGRFGTQKVFLAAIGLFSFGSLLCAVSPTLPMLVFSRIVQGIGGALLTPVARLALIKSYEKSELLRVLNFAIMPALMAPIMGPLVGGYVVEWVSWHWIFLINLPVGLLCFLAGWRYMPNYTEQDTHIDMPGILLFGGAAFFLTIGLEFLGSNNNALAFALLTLATGTALLFGYYRYAKTHNNAIYPLSLLSVRTFRVGLNGNLLSRLGISSIPLLLPLLLQVSFGYSPSEAGWIIAPMALAAMLTKPLMQKLLQTFGYRKILLANTVLVGVLMLSIALHGPDSPKWLLVLHFFILGGCNSIQFTSMNTITLADLRPYQNTSGNSLMAVNQQLAMGFGIALGSLILRFYQQNDAITHQNTQLAFQYTFITIGVLTILSSLVFRQLHRRDGNTLAHRD</sequence>
<evidence type="ECO:0000256" key="3">
    <source>
        <dbReference type="ARBA" id="ARBA00022475"/>
    </source>
</evidence>
<dbReference type="PANTHER" id="PTHR42718:SF46">
    <property type="entry name" value="BLR6921 PROTEIN"/>
    <property type="match status" value="1"/>
</dbReference>
<feature type="transmembrane region" description="Helical" evidence="7">
    <location>
        <begin position="61"/>
        <end position="80"/>
    </location>
</feature>
<evidence type="ECO:0000313" key="10">
    <source>
        <dbReference type="Proteomes" id="UP000832011"/>
    </source>
</evidence>
<dbReference type="Gene3D" id="1.20.1720.10">
    <property type="entry name" value="Multidrug resistance protein D"/>
    <property type="match status" value="1"/>
</dbReference>
<comment type="subcellular location">
    <subcellularLocation>
        <location evidence="1">Cell membrane</location>
        <topology evidence="1">Multi-pass membrane protein</topology>
    </subcellularLocation>
</comment>
<keyword evidence="5 7" id="KW-1133">Transmembrane helix</keyword>
<dbReference type="InterPro" id="IPR036259">
    <property type="entry name" value="MFS_trans_sf"/>
</dbReference>
<feature type="transmembrane region" description="Helical" evidence="7">
    <location>
        <begin position="233"/>
        <end position="254"/>
    </location>
</feature>
<keyword evidence="10" id="KW-1185">Reference proteome</keyword>
<protein>
    <submittedName>
        <fullName evidence="9">DHA2 family efflux MFS transporter permease subunit</fullName>
    </submittedName>
</protein>
<evidence type="ECO:0000256" key="6">
    <source>
        <dbReference type="ARBA" id="ARBA00023136"/>
    </source>
</evidence>
<reference evidence="9 10" key="1">
    <citation type="journal article" date="2022" name="Res Sq">
        <title>Evolution of multicellular longitudinally dividing oral cavity symbionts (Neisseriaceae).</title>
        <authorList>
            <person name="Nyongesa S."/>
            <person name="Weber P."/>
            <person name="Bernet E."/>
            <person name="Pullido F."/>
            <person name="Nieckarz M."/>
            <person name="Delaby M."/>
            <person name="Nieves C."/>
            <person name="Viehboeck T."/>
            <person name="Krause N."/>
            <person name="Rivera-Millot A."/>
            <person name="Nakamura A."/>
            <person name="Vischer N."/>
            <person name="VanNieuwenhze M."/>
            <person name="Brun Y."/>
            <person name="Cava F."/>
            <person name="Bulgheresi S."/>
            <person name="Veyrier F."/>
        </authorList>
    </citation>
    <scope>NUCLEOTIDE SEQUENCE [LARGE SCALE GENOMIC DNA]</scope>
    <source>
        <strain evidence="9 10">SN4</strain>
    </source>
</reference>
<dbReference type="InterPro" id="IPR020846">
    <property type="entry name" value="MFS_dom"/>
</dbReference>
<evidence type="ECO:0000256" key="2">
    <source>
        <dbReference type="ARBA" id="ARBA00022448"/>
    </source>
</evidence>
<feature type="transmembrane region" description="Helical" evidence="7">
    <location>
        <begin position="439"/>
        <end position="459"/>
    </location>
</feature>
<feature type="transmembrane region" description="Helical" evidence="7">
    <location>
        <begin position="145"/>
        <end position="167"/>
    </location>
</feature>